<protein>
    <recommendedName>
        <fullName evidence="4">HEAT repeat domain-containing protein</fullName>
    </recommendedName>
</protein>
<evidence type="ECO:0008006" key="4">
    <source>
        <dbReference type="Google" id="ProtNLM"/>
    </source>
</evidence>
<reference evidence="3" key="1">
    <citation type="submission" date="2017-09" db="EMBL/GenBank/DDBJ databases">
        <title>Depth-based differentiation of microbial function through sediment-hosted aquifers and enrichment of novel symbionts in the deep terrestrial subsurface.</title>
        <authorList>
            <person name="Probst A.J."/>
            <person name="Ladd B."/>
            <person name="Jarett J.K."/>
            <person name="Geller-Mcgrath D.E."/>
            <person name="Sieber C.M.K."/>
            <person name="Emerson J.B."/>
            <person name="Anantharaman K."/>
            <person name="Thomas B.C."/>
            <person name="Malmstrom R."/>
            <person name="Stieglmeier M."/>
            <person name="Klingl A."/>
            <person name="Woyke T."/>
            <person name="Ryan C.M."/>
            <person name="Banfield J.F."/>
        </authorList>
    </citation>
    <scope>NUCLEOTIDE SEQUENCE [LARGE SCALE GENOMIC DNA]</scope>
</reference>
<dbReference type="InterPro" id="IPR021133">
    <property type="entry name" value="HEAT_type_2"/>
</dbReference>
<dbReference type="GO" id="GO:0016491">
    <property type="term" value="F:oxidoreductase activity"/>
    <property type="evidence" value="ECO:0007669"/>
    <property type="project" value="TreeGrafter"/>
</dbReference>
<organism evidence="2 3">
    <name type="scientific">Candidatus Desantisbacteria bacterium CG_4_10_14_0_8_um_filter_48_22</name>
    <dbReference type="NCBI Taxonomy" id="1974543"/>
    <lineage>
        <taxon>Bacteria</taxon>
        <taxon>Candidatus Desantisiibacteriota</taxon>
    </lineage>
</organism>
<dbReference type="Pfam" id="PF13646">
    <property type="entry name" value="HEAT_2"/>
    <property type="match status" value="2"/>
</dbReference>
<evidence type="ECO:0000313" key="3">
    <source>
        <dbReference type="Proteomes" id="UP000229307"/>
    </source>
</evidence>
<dbReference type="AlphaFoldDB" id="A0A2M7S6B8"/>
<comment type="caution">
    <text evidence="2">The sequence shown here is derived from an EMBL/GenBank/DDBJ whole genome shotgun (WGS) entry which is preliminary data.</text>
</comment>
<name>A0A2M7S6B8_9BACT</name>
<accession>A0A2M7S6B8</accession>
<dbReference type="Gene3D" id="1.25.10.10">
    <property type="entry name" value="Leucine-rich Repeat Variant"/>
    <property type="match status" value="3"/>
</dbReference>
<dbReference type="Proteomes" id="UP000229307">
    <property type="component" value="Unassembled WGS sequence"/>
</dbReference>
<evidence type="ECO:0000313" key="2">
    <source>
        <dbReference type="EMBL" id="PIZ14999.1"/>
    </source>
</evidence>
<gene>
    <name evidence="2" type="ORF">COY52_10600</name>
</gene>
<dbReference type="PANTHER" id="PTHR12697:SF5">
    <property type="entry name" value="DEOXYHYPUSINE HYDROXYLASE"/>
    <property type="match status" value="1"/>
</dbReference>
<comment type="function">
    <text evidence="1">Catalyzes the hydroxylation of the N(6)-(4-aminobutyl)-L-lysine intermediate produced by deoxyhypusine synthase/DHPS on a critical lysine of the eukaryotic translation initiation factor 5A/eIF-5A. This is the second step of the post-translational modification of that lysine into an unusual amino acid residue named hypusine. Hypusination is unique to mature eIF-5A factor and is essential for its function.</text>
</comment>
<dbReference type="PROSITE" id="PS50077">
    <property type="entry name" value="HEAT_REPEAT"/>
    <property type="match status" value="1"/>
</dbReference>
<dbReference type="SUPFAM" id="SSF48371">
    <property type="entry name" value="ARM repeat"/>
    <property type="match status" value="1"/>
</dbReference>
<proteinExistence type="predicted"/>
<dbReference type="InterPro" id="IPR011989">
    <property type="entry name" value="ARM-like"/>
</dbReference>
<dbReference type="EMBL" id="PFMR01000287">
    <property type="protein sequence ID" value="PIZ14999.1"/>
    <property type="molecule type" value="Genomic_DNA"/>
</dbReference>
<dbReference type="InterPro" id="IPR016024">
    <property type="entry name" value="ARM-type_fold"/>
</dbReference>
<dbReference type="SMART" id="SM00567">
    <property type="entry name" value="EZ_HEAT"/>
    <property type="match status" value="6"/>
</dbReference>
<sequence length="407" mass="43862">MRDIKEDINKYIGVFRKKSSLAALLHASDVLEEIGKPAVPALAEAVNDKDIIPKWGIFMAIDGIGPDAAEAIPALVGSLNDEVLGSSAAMTLGIIGSKAKPVVSALLKALETGKDKRMKVNVIQSLGKIGSRAGNVISALVKAMKDPDSGIRVEAAEALGRIGLNTKAVAFTLSSALQDRNEIVRKRAAWAFGRIRPKPKGSALEPVVSAMRDNAGVSISAVDALSVLNFKLAKYAIPVLIKAREESVDEGDAERKMIASVVLHRIITDVTRETIRLVKEELRNKDPEHRGLAAWVLGEIGRVAESALPALMKRLKDRNQTVRWFAAEAVCKIDRRFAGETVQVFVENLKMPGKYSKLEAIKRLSDIGGSSALEPLALIAENAYDGSVRAAAREAVKKIKKGNRITE</sequence>
<dbReference type="InterPro" id="IPR004155">
    <property type="entry name" value="PBS_lyase_HEAT"/>
</dbReference>
<evidence type="ECO:0000256" key="1">
    <source>
        <dbReference type="ARBA" id="ARBA00045876"/>
    </source>
</evidence>
<dbReference type="PANTHER" id="PTHR12697">
    <property type="entry name" value="PBS LYASE HEAT-LIKE PROTEIN"/>
    <property type="match status" value="1"/>
</dbReference>